<dbReference type="PANTHER" id="PTHR38459">
    <property type="entry name" value="PROPHAGE BACTOPRENOL-LINKED GLUCOSE TRANSLOCASE HOMOLOG"/>
    <property type="match status" value="1"/>
</dbReference>
<accession>A0ABV8RFF0</accession>
<evidence type="ECO:0000256" key="5">
    <source>
        <dbReference type="ARBA" id="ARBA00023136"/>
    </source>
</evidence>
<reference evidence="9" key="1">
    <citation type="journal article" date="2019" name="Int. J. Syst. Evol. Microbiol.">
        <title>The Global Catalogue of Microorganisms (GCM) 10K type strain sequencing project: providing services to taxonomists for standard genome sequencing and annotation.</title>
        <authorList>
            <consortium name="The Broad Institute Genomics Platform"/>
            <consortium name="The Broad Institute Genome Sequencing Center for Infectious Disease"/>
            <person name="Wu L."/>
            <person name="Ma J."/>
        </authorList>
    </citation>
    <scope>NUCLEOTIDE SEQUENCE [LARGE SCALE GENOMIC DNA]</scope>
    <source>
        <strain evidence="9">CECT 8531</strain>
    </source>
</reference>
<keyword evidence="4 6" id="KW-1133">Transmembrane helix</keyword>
<comment type="subcellular location">
    <subcellularLocation>
        <location evidence="1">Membrane</location>
        <topology evidence="1">Multi-pass membrane protein</topology>
    </subcellularLocation>
</comment>
<evidence type="ECO:0000256" key="4">
    <source>
        <dbReference type="ARBA" id="ARBA00022989"/>
    </source>
</evidence>
<evidence type="ECO:0000313" key="8">
    <source>
        <dbReference type="EMBL" id="MFC4291160.1"/>
    </source>
</evidence>
<evidence type="ECO:0000313" key="9">
    <source>
        <dbReference type="Proteomes" id="UP001595887"/>
    </source>
</evidence>
<evidence type="ECO:0000256" key="6">
    <source>
        <dbReference type="SAM" id="Phobius"/>
    </source>
</evidence>
<evidence type="ECO:0000256" key="1">
    <source>
        <dbReference type="ARBA" id="ARBA00004141"/>
    </source>
</evidence>
<keyword evidence="9" id="KW-1185">Reference proteome</keyword>
<sequence>MTRLLTLLFAWASRYSGIEEKKLRFLAAGGFNVVFGISIYPFLIWTLPYTTQRYLIALLISQFVCVIIAFFMHKIIVFQTRNTNILAEFWRFSSFYLGVYVINWAVLPILVELAHIPPIIAQTAFTIVTIILSYVWHNNISFRDQSAGNITDA</sequence>
<comment type="caution">
    <text evidence="8">The sequence shown here is derived from an EMBL/GenBank/DDBJ whole genome shotgun (WGS) entry which is preliminary data.</text>
</comment>
<dbReference type="InterPro" id="IPR007267">
    <property type="entry name" value="GtrA_DPMS_TM"/>
</dbReference>
<protein>
    <submittedName>
        <fullName evidence="8">GtrA family protein</fullName>
    </submittedName>
</protein>
<feature type="transmembrane region" description="Helical" evidence="6">
    <location>
        <begin position="26"/>
        <end position="47"/>
    </location>
</feature>
<feature type="transmembrane region" description="Helical" evidence="6">
    <location>
        <begin position="54"/>
        <end position="77"/>
    </location>
</feature>
<gene>
    <name evidence="8" type="ORF">ACFOWX_01895</name>
</gene>
<evidence type="ECO:0000256" key="3">
    <source>
        <dbReference type="ARBA" id="ARBA00022692"/>
    </source>
</evidence>
<evidence type="ECO:0000259" key="7">
    <source>
        <dbReference type="Pfam" id="PF04138"/>
    </source>
</evidence>
<feature type="transmembrane region" description="Helical" evidence="6">
    <location>
        <begin position="119"/>
        <end position="136"/>
    </location>
</feature>
<name>A0ABV8RFF0_9SPHN</name>
<dbReference type="InterPro" id="IPR051401">
    <property type="entry name" value="GtrA_CellWall_Glycosyl"/>
</dbReference>
<organism evidence="8 9">
    <name type="scientific">Sphingorhabdus arenilitoris</name>
    <dbReference type="NCBI Taxonomy" id="1490041"/>
    <lineage>
        <taxon>Bacteria</taxon>
        <taxon>Pseudomonadati</taxon>
        <taxon>Pseudomonadota</taxon>
        <taxon>Alphaproteobacteria</taxon>
        <taxon>Sphingomonadales</taxon>
        <taxon>Sphingomonadaceae</taxon>
        <taxon>Sphingorhabdus</taxon>
    </lineage>
</organism>
<feature type="transmembrane region" description="Helical" evidence="6">
    <location>
        <begin position="89"/>
        <end position="107"/>
    </location>
</feature>
<keyword evidence="5 6" id="KW-0472">Membrane</keyword>
<evidence type="ECO:0000256" key="2">
    <source>
        <dbReference type="ARBA" id="ARBA00009399"/>
    </source>
</evidence>
<dbReference type="PANTHER" id="PTHR38459:SF1">
    <property type="entry name" value="PROPHAGE BACTOPRENOL-LINKED GLUCOSE TRANSLOCASE HOMOLOG"/>
    <property type="match status" value="1"/>
</dbReference>
<proteinExistence type="inferred from homology"/>
<dbReference type="Proteomes" id="UP001595887">
    <property type="component" value="Unassembled WGS sequence"/>
</dbReference>
<dbReference type="Pfam" id="PF04138">
    <property type="entry name" value="GtrA_DPMS_TM"/>
    <property type="match status" value="1"/>
</dbReference>
<comment type="similarity">
    <text evidence="2">Belongs to the GtrA family.</text>
</comment>
<dbReference type="RefSeq" id="WP_381420752.1">
    <property type="nucleotide sequence ID" value="NZ_JBHSDH010000010.1"/>
</dbReference>
<keyword evidence="3 6" id="KW-0812">Transmembrane</keyword>
<feature type="domain" description="GtrA/DPMS transmembrane" evidence="7">
    <location>
        <begin position="24"/>
        <end position="142"/>
    </location>
</feature>
<dbReference type="EMBL" id="JBHSDH010000010">
    <property type="protein sequence ID" value="MFC4291160.1"/>
    <property type="molecule type" value="Genomic_DNA"/>
</dbReference>